<dbReference type="SUPFAM" id="SSF57850">
    <property type="entry name" value="RING/U-box"/>
    <property type="match status" value="1"/>
</dbReference>
<proteinExistence type="predicted"/>
<organism evidence="4 5">
    <name type="scientific">Seiridium unicorne</name>
    <dbReference type="NCBI Taxonomy" id="138068"/>
    <lineage>
        <taxon>Eukaryota</taxon>
        <taxon>Fungi</taxon>
        <taxon>Dikarya</taxon>
        <taxon>Ascomycota</taxon>
        <taxon>Pezizomycotina</taxon>
        <taxon>Sordariomycetes</taxon>
        <taxon>Xylariomycetidae</taxon>
        <taxon>Amphisphaeriales</taxon>
        <taxon>Sporocadaceae</taxon>
        <taxon>Seiridium</taxon>
    </lineage>
</organism>
<dbReference type="Gene3D" id="3.30.40.10">
    <property type="entry name" value="Zinc/RING finger domain, C3HC4 (zinc finger)"/>
    <property type="match status" value="1"/>
</dbReference>
<protein>
    <recommendedName>
        <fullName evidence="3">RING-type domain-containing protein</fullName>
    </recommendedName>
</protein>
<dbReference type="InterPro" id="IPR013083">
    <property type="entry name" value="Znf_RING/FYVE/PHD"/>
</dbReference>
<dbReference type="InterPro" id="IPR001841">
    <property type="entry name" value="Znf_RING"/>
</dbReference>
<evidence type="ECO:0000256" key="1">
    <source>
        <dbReference type="PROSITE-ProRule" id="PRU00175"/>
    </source>
</evidence>
<feature type="domain" description="RING-type" evidence="3">
    <location>
        <begin position="60"/>
        <end position="124"/>
    </location>
</feature>
<dbReference type="Proteomes" id="UP001408356">
    <property type="component" value="Unassembled WGS sequence"/>
</dbReference>
<feature type="region of interest" description="Disordered" evidence="2">
    <location>
        <begin position="164"/>
        <end position="183"/>
    </location>
</feature>
<gene>
    <name evidence="4" type="ORF">SUNI508_10699</name>
</gene>
<dbReference type="PROSITE" id="PS50089">
    <property type="entry name" value="ZF_RING_2"/>
    <property type="match status" value="1"/>
</dbReference>
<keyword evidence="5" id="KW-1185">Reference proteome</keyword>
<comment type="caution">
    <text evidence="4">The sequence shown here is derived from an EMBL/GenBank/DDBJ whole genome shotgun (WGS) entry which is preliminary data.</text>
</comment>
<evidence type="ECO:0000256" key="2">
    <source>
        <dbReference type="SAM" id="MobiDB-lite"/>
    </source>
</evidence>
<accession>A0ABR2UKN6</accession>
<sequence length="287" mass="32715">MEFKVQSEQFLSQMAPLETRIITDVNYWPDLAKYITAWRPAVRPVHYTVEIQPIHVSIKCTICHTKHLRLPPWIQHPTLAAAETPTEPLCVIPGCGHVVGYVCMENWLSHCEETGMEPSCPFCRFVLRYPGCQHNIPVSPVPELSPDQRVEDFVPRTPIWGFLQKDNHDEEDDGGTDGKGGESWHLGELPGIHGMEYWSKLSEPKTRVGQLCRPCKRTHVKKLAKEVIDVGLDVQGLWGADGEPLFSCSDMKGDLTFGNIQFASRVWRFANDTLQMFDEYQERANVW</sequence>
<evidence type="ECO:0000313" key="5">
    <source>
        <dbReference type="Proteomes" id="UP001408356"/>
    </source>
</evidence>
<evidence type="ECO:0000313" key="4">
    <source>
        <dbReference type="EMBL" id="KAK9414929.1"/>
    </source>
</evidence>
<dbReference type="EMBL" id="JARVKF010000420">
    <property type="protein sequence ID" value="KAK9414929.1"/>
    <property type="molecule type" value="Genomic_DNA"/>
</dbReference>
<keyword evidence="1" id="KW-0479">Metal-binding</keyword>
<evidence type="ECO:0000259" key="3">
    <source>
        <dbReference type="PROSITE" id="PS50089"/>
    </source>
</evidence>
<keyword evidence="1" id="KW-0862">Zinc</keyword>
<keyword evidence="1" id="KW-0863">Zinc-finger</keyword>
<name>A0ABR2UKN6_9PEZI</name>
<reference evidence="4 5" key="1">
    <citation type="journal article" date="2024" name="J. Plant Pathol.">
        <title>Sequence and assembly of the genome of Seiridium unicorne, isolate CBS 538.82, causal agent of cypress canker disease.</title>
        <authorList>
            <person name="Scali E."/>
            <person name="Rocca G.D."/>
            <person name="Danti R."/>
            <person name="Garbelotto M."/>
            <person name="Barberini S."/>
            <person name="Baroncelli R."/>
            <person name="Emiliani G."/>
        </authorList>
    </citation>
    <scope>NUCLEOTIDE SEQUENCE [LARGE SCALE GENOMIC DNA]</scope>
    <source>
        <strain evidence="4 5">BM-138-508</strain>
    </source>
</reference>